<dbReference type="Pfam" id="PF03929">
    <property type="entry name" value="PepSY_TM"/>
    <property type="match status" value="1"/>
</dbReference>
<name>A0A1I7ITP5_9PROT</name>
<dbReference type="RefSeq" id="WP_074929153.1">
    <property type="nucleotide sequence ID" value="NZ_FPBL01000011.1"/>
</dbReference>
<accession>A0A1I7ITP5</accession>
<dbReference type="PANTHER" id="PTHR34219:SF5">
    <property type="entry name" value="BLR4505 PROTEIN"/>
    <property type="match status" value="1"/>
</dbReference>
<feature type="transmembrane region" description="Helical" evidence="1">
    <location>
        <begin position="12"/>
        <end position="37"/>
    </location>
</feature>
<organism evidence="2 3">
    <name type="scientific">Nitrosomonas eutropha</name>
    <dbReference type="NCBI Taxonomy" id="916"/>
    <lineage>
        <taxon>Bacteria</taxon>
        <taxon>Pseudomonadati</taxon>
        <taxon>Pseudomonadota</taxon>
        <taxon>Betaproteobacteria</taxon>
        <taxon>Nitrosomonadales</taxon>
        <taxon>Nitrosomonadaceae</taxon>
        <taxon>Nitrosomonas</taxon>
    </lineage>
</organism>
<dbReference type="Proteomes" id="UP000183926">
    <property type="component" value="Unassembled WGS sequence"/>
</dbReference>
<dbReference type="PANTHER" id="PTHR34219">
    <property type="entry name" value="IRON-REGULATED INNER MEMBRANE PROTEIN-RELATED"/>
    <property type="match status" value="1"/>
</dbReference>
<evidence type="ECO:0000313" key="2">
    <source>
        <dbReference type="EMBL" id="SFU76290.1"/>
    </source>
</evidence>
<protein>
    <submittedName>
        <fullName evidence="2">Uncharacterized iron-regulated membrane protein</fullName>
    </submittedName>
</protein>
<evidence type="ECO:0000313" key="3">
    <source>
        <dbReference type="Proteomes" id="UP000183926"/>
    </source>
</evidence>
<gene>
    <name evidence="2" type="ORF">SAMN05216339_1118</name>
</gene>
<sequence length="422" mass="48359">MTALKRSFWVWLHRWAGLFMAGFLIIVGATGSLLAFYPELERLINPQFYPEQSLANKLDIAALAELAQQRVPHGRVDWVVVEGNQHATVVSMSARSDESGQSSELGFNQLILNSYTGEELGRRQFGAISEGMINFMPFVYKLHYELALGKFGLWVLGICALIWTIDCFVGFYLTLPQRCRQSTKSAPDQNTWWQRWQPAWKIRWQSSSYKLNFDLHRASGLWLWLILLTFAWSSVYMNLWDTVYTWTTRAVMEYKTPETELEKRDVPLAEAEIGWRQAQSIGEKLMAKQAEKYGFAIERVIALGLNRMNGTYLYMVRSSKDIQNKRGGTSVFFDANSGELKLVLLPSGQYNGNTVTTWLTALHMANVFGLPYRIFVCVLGLVIVMLSVTGIIIWMRKRAARLSPKNHQHDSRYLGPSIHRHP</sequence>
<proteinExistence type="predicted"/>
<dbReference type="AlphaFoldDB" id="A0A1I7ITP5"/>
<keyword evidence="1" id="KW-0472">Membrane</keyword>
<dbReference type="EMBL" id="FPBL01000011">
    <property type="protein sequence ID" value="SFU76290.1"/>
    <property type="molecule type" value="Genomic_DNA"/>
</dbReference>
<keyword evidence="1" id="KW-0812">Transmembrane</keyword>
<dbReference type="InterPro" id="IPR005625">
    <property type="entry name" value="PepSY-ass_TM"/>
</dbReference>
<dbReference type="OrthoDB" id="7238323at2"/>
<evidence type="ECO:0000256" key="1">
    <source>
        <dbReference type="SAM" id="Phobius"/>
    </source>
</evidence>
<reference evidence="2 3" key="1">
    <citation type="submission" date="2016-10" db="EMBL/GenBank/DDBJ databases">
        <authorList>
            <person name="de Groot N.N."/>
        </authorList>
    </citation>
    <scope>NUCLEOTIDE SEQUENCE [LARGE SCALE GENOMIC DNA]</scope>
    <source>
        <strain evidence="2 3">Nm24</strain>
    </source>
</reference>
<keyword evidence="1" id="KW-1133">Transmembrane helix</keyword>
<feature type="transmembrane region" description="Helical" evidence="1">
    <location>
        <begin position="151"/>
        <end position="175"/>
    </location>
</feature>
<feature type="transmembrane region" description="Helical" evidence="1">
    <location>
        <begin position="372"/>
        <end position="395"/>
    </location>
</feature>
<feature type="transmembrane region" description="Helical" evidence="1">
    <location>
        <begin position="221"/>
        <end position="239"/>
    </location>
</feature>